<keyword evidence="3" id="KW-1185">Reference proteome</keyword>
<keyword evidence="1" id="KW-0175">Coiled coil</keyword>
<protein>
    <submittedName>
        <fullName evidence="2">Uncharacterized protein</fullName>
    </submittedName>
</protein>
<gene>
    <name evidence="2" type="ORF">Tsubulata_045382</name>
</gene>
<proteinExistence type="predicted"/>
<feature type="coiled-coil region" evidence="1">
    <location>
        <begin position="84"/>
        <end position="111"/>
    </location>
</feature>
<evidence type="ECO:0000256" key="1">
    <source>
        <dbReference type="SAM" id="Coils"/>
    </source>
</evidence>
<evidence type="ECO:0000313" key="2">
    <source>
        <dbReference type="EMBL" id="KAJ4848247.1"/>
    </source>
</evidence>
<reference evidence="2" key="2">
    <citation type="journal article" date="2023" name="Plants (Basel)">
        <title>Annotation of the Turnera subulata (Passifloraceae) Draft Genome Reveals the S-Locus Evolved after the Divergence of Turneroideae from Passifloroideae in a Stepwise Manner.</title>
        <authorList>
            <person name="Henning P.M."/>
            <person name="Roalson E.H."/>
            <person name="Mir W."/>
            <person name="McCubbin A.G."/>
            <person name="Shore J.S."/>
        </authorList>
    </citation>
    <scope>NUCLEOTIDE SEQUENCE</scope>
    <source>
        <strain evidence="2">F60SS</strain>
    </source>
</reference>
<dbReference type="EMBL" id="JAKUCV010000954">
    <property type="protein sequence ID" value="KAJ4848247.1"/>
    <property type="molecule type" value="Genomic_DNA"/>
</dbReference>
<organism evidence="2 3">
    <name type="scientific">Turnera subulata</name>
    <dbReference type="NCBI Taxonomy" id="218843"/>
    <lineage>
        <taxon>Eukaryota</taxon>
        <taxon>Viridiplantae</taxon>
        <taxon>Streptophyta</taxon>
        <taxon>Embryophyta</taxon>
        <taxon>Tracheophyta</taxon>
        <taxon>Spermatophyta</taxon>
        <taxon>Magnoliopsida</taxon>
        <taxon>eudicotyledons</taxon>
        <taxon>Gunneridae</taxon>
        <taxon>Pentapetalae</taxon>
        <taxon>rosids</taxon>
        <taxon>fabids</taxon>
        <taxon>Malpighiales</taxon>
        <taxon>Passifloraceae</taxon>
        <taxon>Turnera</taxon>
    </lineage>
</organism>
<sequence>TQVTGGQETKACKRLCLLKKILEKGEGLSDGDLRASLNSSAANSCVDSCEKIICAQSVHRTFRANDVRVPVQDEIFLNYKSQWAHLLQKKNQRLEDEKKRLVKTQKAEKRSCQKVCILMKMLNKDEASWKDYSTNTGSDASICDNACERMLYAPMATGNRSAIRHYL</sequence>
<reference evidence="2" key="1">
    <citation type="submission" date="2022-02" db="EMBL/GenBank/DDBJ databases">
        <authorList>
            <person name="Henning P.M."/>
            <person name="McCubbin A.G."/>
            <person name="Shore J.S."/>
        </authorList>
    </citation>
    <scope>NUCLEOTIDE SEQUENCE</scope>
    <source>
        <strain evidence="2">F60SS</strain>
        <tissue evidence="2">Leaves</tissue>
    </source>
</reference>
<dbReference type="AlphaFoldDB" id="A0A9Q0GE85"/>
<evidence type="ECO:0000313" key="3">
    <source>
        <dbReference type="Proteomes" id="UP001141552"/>
    </source>
</evidence>
<name>A0A9Q0GE85_9ROSI</name>
<dbReference type="Proteomes" id="UP001141552">
    <property type="component" value="Unassembled WGS sequence"/>
</dbReference>
<feature type="non-terminal residue" evidence="2">
    <location>
        <position position="167"/>
    </location>
</feature>
<comment type="caution">
    <text evidence="2">The sequence shown here is derived from an EMBL/GenBank/DDBJ whole genome shotgun (WGS) entry which is preliminary data.</text>
</comment>
<accession>A0A9Q0GE85</accession>